<dbReference type="Pfam" id="PF00144">
    <property type="entry name" value="Beta-lactamase"/>
    <property type="match status" value="1"/>
</dbReference>
<dbReference type="PANTHER" id="PTHR43283">
    <property type="entry name" value="BETA-LACTAMASE-RELATED"/>
    <property type="match status" value="1"/>
</dbReference>
<dbReference type="InterPro" id="IPR001466">
    <property type="entry name" value="Beta-lactam-related"/>
</dbReference>
<proteinExistence type="predicted"/>
<dbReference type="Gene3D" id="3.40.710.10">
    <property type="entry name" value="DD-peptidase/beta-lactamase superfamily"/>
    <property type="match status" value="1"/>
</dbReference>
<dbReference type="RefSeq" id="WP_185987500.1">
    <property type="nucleotide sequence ID" value="NZ_BAAALZ010000001.1"/>
</dbReference>
<name>A0A852QYY7_9MICO</name>
<accession>A0A852QYY7</accession>
<keyword evidence="3" id="KW-1185">Reference proteome</keyword>
<dbReference type="SUPFAM" id="SSF56601">
    <property type="entry name" value="beta-lactamase/transpeptidase-like"/>
    <property type="match status" value="1"/>
</dbReference>
<sequence>MRTSRALGLAATLGAAVAGAAWIWRHQGDIAFSRPVNEWTFTHMDRVMPTETVHRPAAPSPLNTSRTPLGVAGIRYEFDGRRYSIPELHQRTHTTAFLVAHRGEIVHESYPGRFASPTAKFQLFSLTKSVTSMLVGIALERGEIGAITDDVIDYVPSLKGSGYDGVTLEHLLNMSSGVGGVEAWTVPDAPIKQFEEAVTTGGSVLDVIRALPRLREPGTAFNYSTIDTHVIGWVLEAATGHTLAQYATERLWRPMGAESDAFYFLTRGKPRTALGGGSLNATVRDLARVGAMMAAGGRVGDTQLVPEAWVSRSRGSDLPQFQAGALLGGGGAAHYGYSNQWWTVGGERRAYTGLGVHGQFLWIDPDSETVIVKTSAWNDPDDDARDAETCAALAAVVAAVVESAER</sequence>
<dbReference type="PANTHER" id="PTHR43283:SF14">
    <property type="entry name" value="BLL8153 PROTEIN"/>
    <property type="match status" value="1"/>
</dbReference>
<dbReference type="AlphaFoldDB" id="A0A852QYY7"/>
<reference evidence="2 3" key="1">
    <citation type="submission" date="2020-07" db="EMBL/GenBank/DDBJ databases">
        <title>Sequencing the genomes of 1000 actinobacteria strains.</title>
        <authorList>
            <person name="Klenk H.-P."/>
        </authorList>
    </citation>
    <scope>NUCLEOTIDE SEQUENCE [LARGE SCALE GENOMIC DNA]</scope>
    <source>
        <strain evidence="2 3">DSM 17380</strain>
    </source>
</reference>
<evidence type="ECO:0000313" key="3">
    <source>
        <dbReference type="Proteomes" id="UP000586095"/>
    </source>
</evidence>
<comment type="caution">
    <text evidence="2">The sequence shown here is derived from an EMBL/GenBank/DDBJ whole genome shotgun (WGS) entry which is preliminary data.</text>
</comment>
<evidence type="ECO:0000313" key="2">
    <source>
        <dbReference type="EMBL" id="NYD27653.1"/>
    </source>
</evidence>
<protein>
    <submittedName>
        <fullName evidence="2">CubicO group peptidase (Beta-lactamase class C family)</fullName>
    </submittedName>
</protein>
<gene>
    <name evidence="2" type="ORF">BJ960_002456</name>
</gene>
<evidence type="ECO:0000259" key="1">
    <source>
        <dbReference type="Pfam" id="PF00144"/>
    </source>
</evidence>
<dbReference type="InterPro" id="IPR050789">
    <property type="entry name" value="Diverse_Enzym_Activities"/>
</dbReference>
<dbReference type="InterPro" id="IPR012338">
    <property type="entry name" value="Beta-lactam/transpept-like"/>
</dbReference>
<organism evidence="2 3">
    <name type="scientific">Leucobacter aridicollis</name>
    <dbReference type="NCBI Taxonomy" id="283878"/>
    <lineage>
        <taxon>Bacteria</taxon>
        <taxon>Bacillati</taxon>
        <taxon>Actinomycetota</taxon>
        <taxon>Actinomycetes</taxon>
        <taxon>Micrococcales</taxon>
        <taxon>Microbacteriaceae</taxon>
        <taxon>Leucobacter</taxon>
    </lineage>
</organism>
<dbReference type="EMBL" id="JACCBD010000001">
    <property type="protein sequence ID" value="NYD27653.1"/>
    <property type="molecule type" value="Genomic_DNA"/>
</dbReference>
<dbReference type="Proteomes" id="UP000586095">
    <property type="component" value="Unassembled WGS sequence"/>
</dbReference>
<feature type="domain" description="Beta-lactamase-related" evidence="1">
    <location>
        <begin position="90"/>
        <end position="391"/>
    </location>
</feature>